<gene>
    <name evidence="4" type="primary">ssb</name>
    <name evidence="4" type="ORF">IAC68_02515</name>
</gene>
<keyword evidence="1 2" id="KW-0238">DNA-binding</keyword>
<reference evidence="4" key="1">
    <citation type="submission" date="2020-10" db="EMBL/GenBank/DDBJ databases">
        <authorList>
            <person name="Gilroy R."/>
        </authorList>
    </citation>
    <scope>NUCLEOTIDE SEQUENCE</scope>
    <source>
        <strain evidence="4">15467</strain>
    </source>
</reference>
<evidence type="ECO:0000256" key="3">
    <source>
        <dbReference type="RuleBase" id="RU000524"/>
    </source>
</evidence>
<dbReference type="GO" id="GO:0003697">
    <property type="term" value="F:single-stranded DNA binding"/>
    <property type="evidence" value="ECO:0007669"/>
    <property type="project" value="InterPro"/>
</dbReference>
<dbReference type="CDD" id="cd04496">
    <property type="entry name" value="SSB_OBF"/>
    <property type="match status" value="1"/>
</dbReference>
<reference evidence="4" key="2">
    <citation type="journal article" date="2021" name="PeerJ">
        <title>Extensive microbial diversity within the chicken gut microbiome revealed by metagenomics and culture.</title>
        <authorList>
            <person name="Gilroy R."/>
            <person name="Ravi A."/>
            <person name="Getino M."/>
            <person name="Pursley I."/>
            <person name="Horton D.L."/>
            <person name="Alikhan N.F."/>
            <person name="Baker D."/>
            <person name="Gharbi K."/>
            <person name="Hall N."/>
            <person name="Watson M."/>
            <person name="Adriaenssens E.M."/>
            <person name="Foster-Nyarko E."/>
            <person name="Jarju S."/>
            <person name="Secka A."/>
            <person name="Antonio M."/>
            <person name="Oren A."/>
            <person name="Chaudhuri R.R."/>
            <person name="La Ragione R."/>
            <person name="Hildebrand F."/>
            <person name="Pallen M.J."/>
        </authorList>
    </citation>
    <scope>NUCLEOTIDE SEQUENCE</scope>
    <source>
        <strain evidence="4">15467</strain>
    </source>
</reference>
<dbReference type="PANTHER" id="PTHR10302">
    <property type="entry name" value="SINGLE-STRANDED DNA-BINDING PROTEIN"/>
    <property type="match status" value="1"/>
</dbReference>
<accession>A0A9D9DLW0</accession>
<dbReference type="AlphaFoldDB" id="A0A9D9DLW0"/>
<proteinExistence type="predicted"/>
<evidence type="ECO:0000313" key="5">
    <source>
        <dbReference type="Proteomes" id="UP000823635"/>
    </source>
</evidence>
<dbReference type="GO" id="GO:0006260">
    <property type="term" value="P:DNA replication"/>
    <property type="evidence" value="ECO:0007669"/>
    <property type="project" value="InterPro"/>
</dbReference>
<comment type="caution">
    <text evidence="4">The sequence shown here is derived from an EMBL/GenBank/DDBJ whole genome shotgun (WGS) entry which is preliminary data.</text>
</comment>
<dbReference type="InterPro" id="IPR012340">
    <property type="entry name" value="NA-bd_OB-fold"/>
</dbReference>
<dbReference type="Proteomes" id="UP000823635">
    <property type="component" value="Unassembled WGS sequence"/>
</dbReference>
<evidence type="ECO:0000313" key="4">
    <source>
        <dbReference type="EMBL" id="MBO8428791.1"/>
    </source>
</evidence>
<dbReference type="EMBL" id="JADINB010000060">
    <property type="protein sequence ID" value="MBO8428791.1"/>
    <property type="molecule type" value="Genomic_DNA"/>
</dbReference>
<dbReference type="InterPro" id="IPR011344">
    <property type="entry name" value="ssDNA-bd"/>
</dbReference>
<name>A0A9D9DLW0_9BACT</name>
<dbReference type="GO" id="GO:0009295">
    <property type="term" value="C:nucleoid"/>
    <property type="evidence" value="ECO:0007669"/>
    <property type="project" value="TreeGrafter"/>
</dbReference>
<evidence type="ECO:0000256" key="1">
    <source>
        <dbReference type="ARBA" id="ARBA00023125"/>
    </source>
</evidence>
<dbReference type="PROSITE" id="PS50935">
    <property type="entry name" value="SSB"/>
    <property type="match status" value="1"/>
</dbReference>
<dbReference type="NCBIfam" id="TIGR00621">
    <property type="entry name" value="ssb"/>
    <property type="match status" value="1"/>
</dbReference>
<organism evidence="4 5">
    <name type="scientific">Candidatus Egerieousia excrementavium</name>
    <dbReference type="NCBI Taxonomy" id="2840778"/>
    <lineage>
        <taxon>Bacteria</taxon>
        <taxon>Pseudomonadati</taxon>
        <taxon>Bacteroidota</taxon>
        <taxon>Bacteroidia</taxon>
        <taxon>Bacteroidales</taxon>
        <taxon>Candidatus Egerieousia</taxon>
    </lineage>
</organism>
<dbReference type="Pfam" id="PF00436">
    <property type="entry name" value="SSB"/>
    <property type="match status" value="1"/>
</dbReference>
<dbReference type="PANTHER" id="PTHR10302:SF0">
    <property type="entry name" value="SINGLE-STRANDED DNA-BINDING PROTEIN, MITOCHONDRIAL"/>
    <property type="match status" value="1"/>
</dbReference>
<dbReference type="SUPFAM" id="SSF50249">
    <property type="entry name" value="Nucleic acid-binding proteins"/>
    <property type="match status" value="1"/>
</dbReference>
<sequence>MEKSLNKVELKGNVGMDPKIVRLEGGATLVRFPLATHENYKNKDGEWKEETMWHNITAWSSKYMPDFSAIKKGMFIEVTGKIRYSKYTTPTGEEKYATEILALKIIVPLTENPKN</sequence>
<protein>
    <recommendedName>
        <fullName evidence="2 3">Single-stranded DNA-binding protein</fullName>
    </recommendedName>
</protein>
<dbReference type="InterPro" id="IPR000424">
    <property type="entry name" value="Primosome_PriB/ssb"/>
</dbReference>
<dbReference type="Gene3D" id="2.40.50.140">
    <property type="entry name" value="Nucleic acid-binding proteins"/>
    <property type="match status" value="1"/>
</dbReference>
<evidence type="ECO:0000256" key="2">
    <source>
        <dbReference type="PIRNR" id="PIRNR002070"/>
    </source>
</evidence>
<dbReference type="PIRSF" id="PIRSF002070">
    <property type="entry name" value="SSB"/>
    <property type="match status" value="1"/>
</dbReference>